<keyword evidence="6" id="KW-1185">Reference proteome</keyword>
<sequence length="325" mass="36562">MANIKQIAEAAGVSVATVSRVLNHHPYVSESKRRAVEEAIERLQYSRNMNAVHLIKGITQTIGVVLPQINHPYFSQMIEGIAHRALECNYQLMLCQTNYNLDEELKVLNMLRNKQIDGLIVCSRSISLNQMEAYTPYGPIVLCETLHNSTLSSVYLDHYTSFQKAIHYLWDKGYHDIGFTLYRHNSSNSLRRKQAYTDTLHALGGQPRKEWILMNQIGIGGGANLAKWFLQMNEKPSALLITGDDLAAGFLIAAHQNGLRVPEDIAIIGFDNQPIADVLNITTIDTRLQEIGSRAFDIAYQQINGEHEGPVTEELSFRLIERGTV</sequence>
<keyword evidence="2 5" id="KW-0238">DNA-binding</keyword>
<dbReference type="Proteomes" id="UP000198972">
    <property type="component" value="Unassembled WGS sequence"/>
</dbReference>
<dbReference type="OrthoDB" id="9798934at2"/>
<keyword evidence="3" id="KW-0804">Transcription</keyword>
<dbReference type="InterPro" id="IPR028082">
    <property type="entry name" value="Peripla_BP_I"/>
</dbReference>
<reference evidence="5 6" key="1">
    <citation type="submission" date="2016-10" db="EMBL/GenBank/DDBJ databases">
        <authorList>
            <person name="de Groot N.N."/>
        </authorList>
    </citation>
    <scope>NUCLEOTIDE SEQUENCE [LARGE SCALE GENOMIC DNA]</scope>
    <source>
        <strain evidence="5 6">DSM 28129</strain>
    </source>
</reference>
<dbReference type="Pfam" id="PF00356">
    <property type="entry name" value="LacI"/>
    <property type="match status" value="1"/>
</dbReference>
<evidence type="ECO:0000313" key="5">
    <source>
        <dbReference type="EMBL" id="SDG53808.1"/>
    </source>
</evidence>
<evidence type="ECO:0000256" key="1">
    <source>
        <dbReference type="ARBA" id="ARBA00023015"/>
    </source>
</evidence>
<dbReference type="PANTHER" id="PTHR30146:SF105">
    <property type="entry name" value="CATABOLITE CONTROL PROTEIN B"/>
    <property type="match status" value="1"/>
</dbReference>
<evidence type="ECO:0000259" key="4">
    <source>
        <dbReference type="PROSITE" id="PS50932"/>
    </source>
</evidence>
<dbReference type="InterPro" id="IPR001761">
    <property type="entry name" value="Peripla_BP/Lac1_sug-bd_dom"/>
</dbReference>
<dbReference type="PANTHER" id="PTHR30146">
    <property type="entry name" value="LACI-RELATED TRANSCRIPTIONAL REPRESSOR"/>
    <property type="match status" value="1"/>
</dbReference>
<gene>
    <name evidence="5" type="ORF">SAMN04488542_1561</name>
</gene>
<dbReference type="Gene3D" id="1.10.260.40">
    <property type="entry name" value="lambda repressor-like DNA-binding domains"/>
    <property type="match status" value="1"/>
</dbReference>
<evidence type="ECO:0000256" key="3">
    <source>
        <dbReference type="ARBA" id="ARBA00023163"/>
    </source>
</evidence>
<dbReference type="AlphaFoldDB" id="A0A1G7V2L4"/>
<name>A0A1G7V2L4_9BACL</name>
<dbReference type="EMBL" id="FNBG01000056">
    <property type="protein sequence ID" value="SDG53808.1"/>
    <property type="molecule type" value="Genomic_DNA"/>
</dbReference>
<dbReference type="SMART" id="SM00354">
    <property type="entry name" value="HTH_LACI"/>
    <property type="match status" value="1"/>
</dbReference>
<dbReference type="SUPFAM" id="SSF47413">
    <property type="entry name" value="lambda repressor-like DNA-binding domains"/>
    <property type="match status" value="1"/>
</dbReference>
<dbReference type="GO" id="GO:0003700">
    <property type="term" value="F:DNA-binding transcription factor activity"/>
    <property type="evidence" value="ECO:0007669"/>
    <property type="project" value="TreeGrafter"/>
</dbReference>
<dbReference type="GO" id="GO:0000976">
    <property type="term" value="F:transcription cis-regulatory region binding"/>
    <property type="evidence" value="ECO:0007669"/>
    <property type="project" value="TreeGrafter"/>
</dbReference>
<dbReference type="InterPro" id="IPR000843">
    <property type="entry name" value="HTH_LacI"/>
</dbReference>
<keyword evidence="1" id="KW-0805">Transcription regulation</keyword>
<dbReference type="STRING" id="670482.SAMN04488542_1561"/>
<dbReference type="SUPFAM" id="SSF53822">
    <property type="entry name" value="Periplasmic binding protein-like I"/>
    <property type="match status" value="1"/>
</dbReference>
<evidence type="ECO:0000313" key="6">
    <source>
        <dbReference type="Proteomes" id="UP000198972"/>
    </source>
</evidence>
<proteinExistence type="predicted"/>
<accession>A0A1G7V2L4</accession>
<organism evidence="5 6">
    <name type="scientific">Fontibacillus panacisegetis</name>
    <dbReference type="NCBI Taxonomy" id="670482"/>
    <lineage>
        <taxon>Bacteria</taxon>
        <taxon>Bacillati</taxon>
        <taxon>Bacillota</taxon>
        <taxon>Bacilli</taxon>
        <taxon>Bacillales</taxon>
        <taxon>Paenibacillaceae</taxon>
        <taxon>Fontibacillus</taxon>
    </lineage>
</organism>
<feature type="domain" description="HTH lacI-type" evidence="4">
    <location>
        <begin position="2"/>
        <end position="56"/>
    </location>
</feature>
<dbReference type="Gene3D" id="3.40.50.2300">
    <property type="match status" value="2"/>
</dbReference>
<dbReference type="CDD" id="cd06286">
    <property type="entry name" value="PBP1_CcpB-like"/>
    <property type="match status" value="1"/>
</dbReference>
<dbReference type="PROSITE" id="PS50932">
    <property type="entry name" value="HTH_LACI_2"/>
    <property type="match status" value="1"/>
</dbReference>
<protein>
    <submittedName>
        <fullName evidence="5">DNA-binding transcriptional regulator, LacI/PurR family</fullName>
    </submittedName>
</protein>
<dbReference type="RefSeq" id="WP_091236498.1">
    <property type="nucleotide sequence ID" value="NZ_FNBG01000056.1"/>
</dbReference>
<dbReference type="PRINTS" id="PR00036">
    <property type="entry name" value="HTHLACI"/>
</dbReference>
<dbReference type="CDD" id="cd01392">
    <property type="entry name" value="HTH_LacI"/>
    <property type="match status" value="1"/>
</dbReference>
<evidence type="ECO:0000256" key="2">
    <source>
        <dbReference type="ARBA" id="ARBA00023125"/>
    </source>
</evidence>
<dbReference type="InterPro" id="IPR010982">
    <property type="entry name" value="Lambda_DNA-bd_dom_sf"/>
</dbReference>
<dbReference type="Pfam" id="PF00532">
    <property type="entry name" value="Peripla_BP_1"/>
    <property type="match status" value="1"/>
</dbReference>